<protein>
    <submittedName>
        <fullName evidence="7">IBR finger domain-containing protein</fullName>
    </submittedName>
</protein>
<feature type="compositionally biased region" description="Acidic residues" evidence="5">
    <location>
        <begin position="34"/>
        <end position="58"/>
    </location>
</feature>
<comment type="caution">
    <text evidence="7">The sequence shown here is derived from an EMBL/GenBank/DDBJ whole genome shotgun (WGS) entry which is preliminary data.</text>
</comment>
<dbReference type="InterPro" id="IPR031127">
    <property type="entry name" value="E3_UB_ligase_RBR"/>
</dbReference>
<evidence type="ECO:0000313" key="8">
    <source>
        <dbReference type="Proteomes" id="UP000574317"/>
    </source>
</evidence>
<feature type="domain" description="IBR" evidence="6">
    <location>
        <begin position="253"/>
        <end position="314"/>
    </location>
</feature>
<evidence type="ECO:0000313" key="7">
    <source>
        <dbReference type="EMBL" id="KAF5558184.1"/>
    </source>
</evidence>
<evidence type="ECO:0000256" key="4">
    <source>
        <dbReference type="ARBA" id="ARBA00022833"/>
    </source>
</evidence>
<keyword evidence="8" id="KW-1185">Reference proteome</keyword>
<dbReference type="GO" id="GO:0008270">
    <property type="term" value="F:zinc ion binding"/>
    <property type="evidence" value="ECO:0007669"/>
    <property type="project" value="UniProtKB-KW"/>
</dbReference>
<sequence length="537" mass="59203">MDARQDYDEDTSSEKTLPVIWVKRSYGSSRGEVDLESEMDVDDEGIEYTSDISDDQSDGELGFQSGEDSEESEDHGVEMEPDSENDVDLENMFDGLSDEFSDFETGEDTEEHQPNRVSDSQDDTSNDEMSVDGEDGETSGDMSKTLSDGPSDDEQGGETGQQNHQLAAPENSETEEPTQIETEDCTACYTEDIPVTLLQELICGHPYCRPCLIHIFKTSLLFASHFPARCCYEEIPLEAIEAHMHQSDVQRYREKLLEHRTINRTYCSNRQCLEFIPPNNISDGGEPCYGHEAECPACKEVTCTKCKAKGHTGACEKQVDMDQTLDLAESQGWQRCSRCGHLIEKTDGCIHIRMPPNQLPNLANLLTCTSQFVLVAMSSATSVVQKLIPAIVNRMSIQPLNNTNNLPQRHPMPTVLGSHRCCAITIGRWWDPETVDCIVTENTCVSAMAAETLSRISTAGLRIIIATRGSNENETIPPRSNDPIYMIDVKSVFDPGGAADSRRVLLNKIPQGTTLTQIANAVCGVNTTHIVNGAIGG</sequence>
<keyword evidence="3" id="KW-0833">Ubl conjugation pathway</keyword>
<dbReference type="PANTHER" id="PTHR11685">
    <property type="entry name" value="RBR FAMILY RING FINGER AND IBR DOMAIN-CONTAINING"/>
    <property type="match status" value="1"/>
</dbReference>
<evidence type="ECO:0000259" key="6">
    <source>
        <dbReference type="Pfam" id="PF01485"/>
    </source>
</evidence>
<keyword evidence="4" id="KW-0862">Zinc</keyword>
<evidence type="ECO:0000256" key="5">
    <source>
        <dbReference type="SAM" id="MobiDB-lite"/>
    </source>
</evidence>
<feature type="compositionally biased region" description="Acidic residues" evidence="5">
    <location>
        <begin position="67"/>
        <end position="110"/>
    </location>
</feature>
<keyword evidence="1" id="KW-0479">Metal-binding</keyword>
<reference evidence="7 8" key="1">
    <citation type="submission" date="2020-05" db="EMBL/GenBank/DDBJ databases">
        <title>Identification and distribution of gene clusters putatively required for synthesis of sphingolipid metabolism inhibitors in phylogenetically diverse species of the filamentous fungus Fusarium.</title>
        <authorList>
            <person name="Kim H.-S."/>
            <person name="Busman M."/>
            <person name="Brown D.W."/>
            <person name="Divon H."/>
            <person name="Uhlig S."/>
            <person name="Proctor R.H."/>
        </authorList>
    </citation>
    <scope>NUCLEOTIDE SEQUENCE [LARGE SCALE GENOMIC DNA]</scope>
    <source>
        <strain evidence="7 8">NRRL 25196</strain>
    </source>
</reference>
<dbReference type="CDD" id="cd20335">
    <property type="entry name" value="BRcat_RBR"/>
    <property type="match status" value="1"/>
</dbReference>
<dbReference type="PROSITE" id="PS00518">
    <property type="entry name" value="ZF_RING_1"/>
    <property type="match status" value="1"/>
</dbReference>
<evidence type="ECO:0000256" key="3">
    <source>
        <dbReference type="ARBA" id="ARBA00022786"/>
    </source>
</evidence>
<organism evidence="7 8">
    <name type="scientific">Fusarium napiforme</name>
    <dbReference type="NCBI Taxonomy" id="42672"/>
    <lineage>
        <taxon>Eukaryota</taxon>
        <taxon>Fungi</taxon>
        <taxon>Dikarya</taxon>
        <taxon>Ascomycota</taxon>
        <taxon>Pezizomycotina</taxon>
        <taxon>Sordariomycetes</taxon>
        <taxon>Hypocreomycetidae</taxon>
        <taxon>Hypocreales</taxon>
        <taxon>Nectriaceae</taxon>
        <taxon>Fusarium</taxon>
        <taxon>Fusarium fujikuroi species complex</taxon>
    </lineage>
</organism>
<dbReference type="GO" id="GO:0016567">
    <property type="term" value="P:protein ubiquitination"/>
    <property type="evidence" value="ECO:0007669"/>
    <property type="project" value="InterPro"/>
</dbReference>
<dbReference type="Proteomes" id="UP000574317">
    <property type="component" value="Unassembled WGS sequence"/>
</dbReference>
<keyword evidence="2" id="KW-0863">Zinc-finger</keyword>
<accession>A0A8H5JMZ3</accession>
<proteinExistence type="predicted"/>
<gene>
    <name evidence="7" type="ORF">FNAPI_5201</name>
</gene>
<name>A0A8H5JMZ3_9HYPO</name>
<evidence type="ECO:0000256" key="2">
    <source>
        <dbReference type="ARBA" id="ARBA00022771"/>
    </source>
</evidence>
<dbReference type="GO" id="GO:0004842">
    <property type="term" value="F:ubiquitin-protein transferase activity"/>
    <property type="evidence" value="ECO:0007669"/>
    <property type="project" value="InterPro"/>
</dbReference>
<dbReference type="InterPro" id="IPR002867">
    <property type="entry name" value="IBR_dom"/>
</dbReference>
<dbReference type="AlphaFoldDB" id="A0A8H5JMZ3"/>
<feature type="region of interest" description="Disordered" evidence="5">
    <location>
        <begin position="26"/>
        <end position="179"/>
    </location>
</feature>
<dbReference type="Pfam" id="PF01485">
    <property type="entry name" value="IBR"/>
    <property type="match status" value="1"/>
</dbReference>
<evidence type="ECO:0000256" key="1">
    <source>
        <dbReference type="ARBA" id="ARBA00022723"/>
    </source>
</evidence>
<dbReference type="EMBL" id="JAAOAO010000189">
    <property type="protein sequence ID" value="KAF5558184.1"/>
    <property type="molecule type" value="Genomic_DNA"/>
</dbReference>
<feature type="compositionally biased region" description="Acidic residues" evidence="5">
    <location>
        <begin position="120"/>
        <end position="138"/>
    </location>
</feature>
<dbReference type="InterPro" id="IPR017907">
    <property type="entry name" value="Znf_RING_CS"/>
</dbReference>